<dbReference type="RefSeq" id="WP_223403616.1">
    <property type="nucleotide sequence ID" value="NZ_JAGSHT010000005.1"/>
</dbReference>
<protein>
    <submittedName>
        <fullName evidence="4">Acyl CoA:acetate/3-ketoacid CoA transferase</fullName>
    </submittedName>
</protein>
<evidence type="ECO:0000256" key="2">
    <source>
        <dbReference type="ARBA" id="ARBA00022679"/>
    </source>
</evidence>
<dbReference type="PANTHER" id="PTHR43293">
    <property type="entry name" value="ACETATE COA-TRANSFERASE YDIF"/>
    <property type="match status" value="1"/>
</dbReference>
<dbReference type="SUPFAM" id="SSF100950">
    <property type="entry name" value="NagB/RpiA/CoA transferase-like"/>
    <property type="match status" value="2"/>
</dbReference>
<comment type="caution">
    <text evidence="4">The sequence shown here is derived from an EMBL/GenBank/DDBJ whole genome shotgun (WGS) entry which is preliminary data.</text>
</comment>
<dbReference type="SMART" id="SM00882">
    <property type="entry name" value="CoA_trans"/>
    <property type="match status" value="1"/>
</dbReference>
<evidence type="ECO:0000313" key="5">
    <source>
        <dbReference type="Proteomes" id="UP000826651"/>
    </source>
</evidence>
<dbReference type="InterPro" id="IPR004165">
    <property type="entry name" value="CoA_trans_fam_I"/>
</dbReference>
<gene>
    <name evidence="4" type="ORF">KCQ71_05305</name>
</gene>
<keyword evidence="5" id="KW-1185">Reference proteome</keyword>
<keyword evidence="2 3" id="KW-0808">Transferase</keyword>
<dbReference type="Pfam" id="PF01144">
    <property type="entry name" value="CoA_trans"/>
    <property type="match status" value="1"/>
</dbReference>
<dbReference type="InterPro" id="IPR014388">
    <property type="entry name" value="3-oxoacid_CoA-transferase"/>
</dbReference>
<organism evidence="4 5">
    <name type="scientific">Occultella gossypii</name>
    <dbReference type="NCBI Taxonomy" id="2800820"/>
    <lineage>
        <taxon>Bacteria</taxon>
        <taxon>Bacillati</taxon>
        <taxon>Actinomycetota</taxon>
        <taxon>Actinomycetes</taxon>
        <taxon>Micrococcales</taxon>
        <taxon>Ruaniaceae</taxon>
        <taxon>Occultella</taxon>
    </lineage>
</organism>
<reference evidence="4 5" key="1">
    <citation type="submission" date="2021-04" db="EMBL/GenBank/DDBJ databases">
        <title>Ruania sp. nov., isolated from sandy soil of mangrove forest.</title>
        <authorList>
            <person name="Ge X."/>
            <person name="Huang R."/>
            <person name="Liu W."/>
        </authorList>
    </citation>
    <scope>NUCLEOTIDE SEQUENCE [LARGE SCALE GENOMIC DNA]</scope>
    <source>
        <strain evidence="4 5">N2-46</strain>
    </source>
</reference>
<evidence type="ECO:0000256" key="3">
    <source>
        <dbReference type="PIRNR" id="PIRNR000858"/>
    </source>
</evidence>
<name>A0ABS7S5K4_9MICO</name>
<proteinExistence type="inferred from homology"/>
<accession>A0ABS7S5K4</accession>
<comment type="similarity">
    <text evidence="1 3">Belongs to the 3-oxoacid CoA-transferase family.</text>
</comment>
<dbReference type="PROSITE" id="PS51257">
    <property type="entry name" value="PROKAR_LIPOPROTEIN"/>
    <property type="match status" value="1"/>
</dbReference>
<dbReference type="InterPro" id="IPR037171">
    <property type="entry name" value="NagB/RpiA_transferase-like"/>
</dbReference>
<sequence>MKKVEILTARAAADLIEDGDVLTVSSSSGLGCPDSVLQGIGERFRQTQSPRGLTSVHPIAAGDMYGIKGIDHLAQPGLLTRVVAGSYPSGPSSAEPPAIWSMIENEQVEAYNFPSGTLFQMHRAVAAHQPGVLTKVGEGTFIDPRDRGGRMNETTPADIVELHTVGSEEWLFFRSIVPDVAIIRATTADEYGNLTFEDEGSPLGALDLAYAAHNNGGLVIAQVKRVASGRSLDPQKVRVPGILVDAVVLDPDQMQTTGTRYDPAISGQLRRPLADLPPVAYSLEKVMARRAAQELAEGETVNLGFGVSALVPHVLNEEGHGTAVSWVLEQGAVGGVPLLDFAFGCSQNPDAIMQSADQFTLLQGAGFSHTLLSFLEIDARGNVNVHHLPRRRHVTAGVGGFADITAAAPEIVFVGSFTAGRRQIEVGADGLGIVEDGPHTKLVPEVAAVTFNGQLALRRGQRVIYVTERCVMELRPEGITVTEIAPGVDLDRDVLARSAFPLLVSDDLRLMDTVLFRDGAMGLTLPRHPAHERLVRRAGAADGSPR</sequence>
<dbReference type="GO" id="GO:0016740">
    <property type="term" value="F:transferase activity"/>
    <property type="evidence" value="ECO:0007669"/>
    <property type="project" value="UniProtKB-KW"/>
</dbReference>
<evidence type="ECO:0000313" key="4">
    <source>
        <dbReference type="EMBL" id="MBZ2195560.1"/>
    </source>
</evidence>
<dbReference type="Gene3D" id="3.40.1080.10">
    <property type="entry name" value="Glutaconate Coenzyme A-transferase"/>
    <property type="match status" value="2"/>
</dbReference>
<dbReference type="EMBL" id="JAGSHT010000005">
    <property type="protein sequence ID" value="MBZ2195560.1"/>
    <property type="molecule type" value="Genomic_DNA"/>
</dbReference>
<dbReference type="PIRSF" id="PIRSF000858">
    <property type="entry name" value="SCOT-t"/>
    <property type="match status" value="1"/>
</dbReference>
<evidence type="ECO:0000256" key="1">
    <source>
        <dbReference type="ARBA" id="ARBA00007154"/>
    </source>
</evidence>
<dbReference type="PANTHER" id="PTHR43293:SF1">
    <property type="entry name" value="ACETATE COA-TRANSFERASE YDIF"/>
    <property type="match status" value="1"/>
</dbReference>
<dbReference type="Proteomes" id="UP000826651">
    <property type="component" value="Unassembled WGS sequence"/>
</dbReference>